<dbReference type="InterPro" id="IPR036397">
    <property type="entry name" value="RNaseH_sf"/>
</dbReference>
<evidence type="ECO:0000313" key="3">
    <source>
        <dbReference type="EMBL" id="BAD79452.1"/>
    </source>
</evidence>
<dbReference type="Pfam" id="PF00929">
    <property type="entry name" value="RNase_T"/>
    <property type="match status" value="1"/>
</dbReference>
<evidence type="ECO:0000256" key="1">
    <source>
        <dbReference type="ARBA" id="ARBA00022839"/>
    </source>
</evidence>
<dbReference type="eggNOG" id="COG2176">
    <property type="taxonomic scope" value="Bacteria"/>
</dbReference>
<dbReference type="RefSeq" id="WP_011243574.1">
    <property type="nucleotide sequence ID" value="NC_006576.1"/>
</dbReference>
<dbReference type="InterPro" id="IPR012337">
    <property type="entry name" value="RNaseH-like_sf"/>
</dbReference>
<dbReference type="PANTHER" id="PTHR30231">
    <property type="entry name" value="DNA POLYMERASE III SUBUNIT EPSILON"/>
    <property type="match status" value="1"/>
</dbReference>
<dbReference type="GO" id="GO:0045004">
    <property type="term" value="P:DNA replication proofreading"/>
    <property type="evidence" value="ECO:0007669"/>
    <property type="project" value="TreeGrafter"/>
</dbReference>
<dbReference type="FunFam" id="3.30.420.10:FF:000045">
    <property type="entry name" value="3'-5' exonuclease DinG"/>
    <property type="match status" value="1"/>
</dbReference>
<dbReference type="SUPFAM" id="SSF53098">
    <property type="entry name" value="Ribonuclease H-like"/>
    <property type="match status" value="1"/>
</dbReference>
<dbReference type="PANTHER" id="PTHR30231:SF37">
    <property type="entry name" value="EXODEOXYRIBONUCLEASE 10"/>
    <property type="match status" value="1"/>
</dbReference>
<keyword evidence="1" id="KW-0540">Nuclease</keyword>
<dbReference type="GO" id="GO:0003676">
    <property type="term" value="F:nucleic acid binding"/>
    <property type="evidence" value="ECO:0007669"/>
    <property type="project" value="InterPro"/>
</dbReference>
<dbReference type="KEGG" id="syc:syc1262_c"/>
<reference evidence="3 4" key="1">
    <citation type="journal article" date="2007" name="Photosyn. Res.">
        <title>Complete nucleotide sequence of the freshwater unicellular cyanobacterium Synechococcus elongatus PCC 6301 chromosome: gene content and organization.</title>
        <authorList>
            <person name="Sugita C."/>
            <person name="Ogata K."/>
            <person name="Shikata M."/>
            <person name="Jikuya H."/>
            <person name="Takano J."/>
            <person name="Furumichi M."/>
            <person name="Kanehisa M."/>
            <person name="Omata T."/>
            <person name="Sugiura M."/>
            <person name="Sugita M."/>
        </authorList>
    </citation>
    <scope>NUCLEOTIDE SEQUENCE [LARGE SCALE GENOMIC DNA]</scope>
    <source>
        <strain evidence="4">ATCC 27144 / PCC 6301 / SAUG 1402/1</strain>
    </source>
</reference>
<dbReference type="EMBL" id="AP008231">
    <property type="protein sequence ID" value="BAD79452.1"/>
    <property type="molecule type" value="Genomic_DNA"/>
</dbReference>
<dbReference type="Proteomes" id="UP000001175">
    <property type="component" value="Chromosome"/>
</dbReference>
<dbReference type="GeneID" id="72429065"/>
<sequence>MRSHWRSHDWLTYYRSLAAATFTVVDVETTGFKPPQARVIELGILQATLAEGIQFQQAELLNPGIPIPEAIAQFTGITTDLIATADPPESVLPPLLPRLQTGILVAHNLPFDYRFLTAEYQQLGLDFERSPTEQLCTVQMSRQLLADLPSRSLPQLVQHFGFPVGQSHRAAADVEACWQLLALLLQQIQDSEDQVILERLGQEWLPLPLAAQLLDCSRSQAQKQLETLASVEPRYSSRNSTPLYRRVWVEALLPNT</sequence>
<feature type="domain" description="Exonuclease" evidence="2">
    <location>
        <begin position="21"/>
        <end position="190"/>
    </location>
</feature>
<name>A0A0H3K5L8_SYNP6</name>
<organism evidence="3 4">
    <name type="scientific">Synechococcus sp. (strain ATCC 27144 / PCC 6301 / SAUG 1402/1)</name>
    <name type="common">Anacystis nidulans</name>
    <dbReference type="NCBI Taxonomy" id="269084"/>
    <lineage>
        <taxon>Bacteria</taxon>
        <taxon>Bacillati</taxon>
        <taxon>Cyanobacteriota</taxon>
        <taxon>Cyanophyceae</taxon>
        <taxon>Synechococcales</taxon>
        <taxon>Synechococcaceae</taxon>
        <taxon>Synechococcus</taxon>
    </lineage>
</organism>
<dbReference type="AlphaFoldDB" id="A0A0H3K5L8"/>
<accession>A0A0H3K5L8</accession>
<evidence type="ECO:0000259" key="2">
    <source>
        <dbReference type="SMART" id="SM00479"/>
    </source>
</evidence>
<keyword evidence="1" id="KW-0378">Hydrolase</keyword>
<dbReference type="Gene3D" id="3.30.420.10">
    <property type="entry name" value="Ribonuclease H-like superfamily/Ribonuclease H"/>
    <property type="match status" value="1"/>
</dbReference>
<dbReference type="CDD" id="cd06127">
    <property type="entry name" value="DEDDh"/>
    <property type="match status" value="1"/>
</dbReference>
<proteinExistence type="predicted"/>
<dbReference type="GO" id="GO:0005829">
    <property type="term" value="C:cytosol"/>
    <property type="evidence" value="ECO:0007669"/>
    <property type="project" value="TreeGrafter"/>
</dbReference>
<gene>
    <name evidence="3" type="ordered locus">syc1262_c</name>
</gene>
<dbReference type="GO" id="GO:0008408">
    <property type="term" value="F:3'-5' exonuclease activity"/>
    <property type="evidence" value="ECO:0007669"/>
    <property type="project" value="TreeGrafter"/>
</dbReference>
<dbReference type="InterPro" id="IPR013520">
    <property type="entry name" value="Ribonucl_H"/>
</dbReference>
<protein>
    <recommendedName>
        <fullName evidence="2">Exonuclease domain-containing protein</fullName>
    </recommendedName>
</protein>
<dbReference type="SMART" id="SM00479">
    <property type="entry name" value="EXOIII"/>
    <property type="match status" value="1"/>
</dbReference>
<keyword evidence="1" id="KW-0269">Exonuclease</keyword>
<evidence type="ECO:0000313" key="4">
    <source>
        <dbReference type="Proteomes" id="UP000001175"/>
    </source>
</evidence>